<dbReference type="OrthoDB" id="771136at2759"/>
<dbReference type="RefSeq" id="XP_008597272.1">
    <property type="nucleotide sequence ID" value="XM_008599050.1"/>
</dbReference>
<dbReference type="HOGENOM" id="CLU_030513_0_0_1"/>
<sequence>MRVSATSLCLLAGQAVAAPPAARQDGAAGPVVQDGVFQFPFFTIAHKEELLKGGNGATGTATTKRQVPAGLDNVNYGGVWPAMVLGMTIELGTPPQKVLVEPDTGSYQLWVPGATPTDGGTDVESVYFDRNASTSKQDLKMESGCAYGTRERVQLNMFSDEVSLGGKSLGQLAFGIGNMTSPHTTLGRTIGVMGLLPAPPHSKDSTDFVPQMLLDKKITKTRAFGMALRENGQGLLTFGGYDTSKFSGPLEKLPILPNKWRHSIVSIQSVSFKASSCGSSEVVLNKETASRDLTMCIDSGSPALVLKKDLFEIVEAKLQAKPSSGPLKVACDVVDAGASLDFRLTNSTRVSVPLSDMLLQKVDSGKNCILAIQKSRVPSDLFIGGHFFRRSFVLHDPDGDSIYVGRGADCGSSVVAIDGKMPTDVIKGKCSEEPAAAEKPSASAMDSIAGLTVEELTALIDPRIHKDEA</sequence>
<dbReference type="GO" id="GO:0004190">
    <property type="term" value="F:aspartic-type endopeptidase activity"/>
    <property type="evidence" value="ECO:0007669"/>
    <property type="project" value="InterPro"/>
</dbReference>
<evidence type="ECO:0000259" key="5">
    <source>
        <dbReference type="PROSITE" id="PS51767"/>
    </source>
</evidence>
<dbReference type="PROSITE" id="PS51767">
    <property type="entry name" value="PEPTIDASE_A1"/>
    <property type="match status" value="1"/>
</dbReference>
<feature type="active site" evidence="2">
    <location>
        <position position="298"/>
    </location>
</feature>
<feature type="domain" description="Peptidase A1" evidence="5">
    <location>
        <begin position="85"/>
        <end position="405"/>
    </location>
</feature>
<dbReference type="GO" id="GO:0006508">
    <property type="term" value="P:proteolysis"/>
    <property type="evidence" value="ECO:0007669"/>
    <property type="project" value="UniProtKB-KW"/>
</dbReference>
<dbReference type="AlphaFoldDB" id="J4KPF8"/>
<evidence type="ECO:0000256" key="1">
    <source>
        <dbReference type="ARBA" id="ARBA00007447"/>
    </source>
</evidence>
<comment type="similarity">
    <text evidence="1">Belongs to the peptidase A1 family.</text>
</comment>
<feature type="disulfide bond" evidence="3">
    <location>
        <begin position="331"/>
        <end position="368"/>
    </location>
</feature>
<evidence type="ECO:0000256" key="2">
    <source>
        <dbReference type="PIRSR" id="PIRSR601461-1"/>
    </source>
</evidence>
<evidence type="ECO:0000313" key="7">
    <source>
        <dbReference type="Proteomes" id="UP000002762"/>
    </source>
</evidence>
<feature type="active site" evidence="2">
    <location>
        <position position="103"/>
    </location>
</feature>
<evidence type="ECO:0000256" key="3">
    <source>
        <dbReference type="PIRSR" id="PIRSR601461-2"/>
    </source>
</evidence>
<organism evidence="6 7">
    <name type="scientific">Beauveria bassiana (strain ARSEF 2860)</name>
    <name type="common">White muscardine disease fungus</name>
    <name type="synonym">Tritirachium shiotae</name>
    <dbReference type="NCBI Taxonomy" id="655819"/>
    <lineage>
        <taxon>Eukaryota</taxon>
        <taxon>Fungi</taxon>
        <taxon>Dikarya</taxon>
        <taxon>Ascomycota</taxon>
        <taxon>Pezizomycotina</taxon>
        <taxon>Sordariomycetes</taxon>
        <taxon>Hypocreomycetidae</taxon>
        <taxon>Hypocreales</taxon>
        <taxon>Cordycipitaceae</taxon>
        <taxon>Beauveria</taxon>
    </lineage>
</organism>
<evidence type="ECO:0000256" key="4">
    <source>
        <dbReference type="SAM" id="SignalP"/>
    </source>
</evidence>
<dbReference type="Gene3D" id="2.40.70.10">
    <property type="entry name" value="Acid Proteases"/>
    <property type="match status" value="2"/>
</dbReference>
<protein>
    <submittedName>
        <fullName evidence="6">Eukaryotic aspartyl protease</fullName>
    </submittedName>
</protein>
<name>J4KPF8_BEAB2</name>
<keyword evidence="6" id="KW-0645">Protease</keyword>
<keyword evidence="6" id="KW-0378">Hydrolase</keyword>
<keyword evidence="3" id="KW-1015">Disulfide bond</keyword>
<dbReference type="GeneID" id="19886965"/>
<evidence type="ECO:0000313" key="6">
    <source>
        <dbReference type="EMBL" id="EJP67379.1"/>
    </source>
</evidence>
<dbReference type="Pfam" id="PF00026">
    <property type="entry name" value="Asp"/>
    <property type="match status" value="1"/>
</dbReference>
<gene>
    <name evidence="6" type="ORF">BBA_03953</name>
</gene>
<dbReference type="PRINTS" id="PR00792">
    <property type="entry name" value="PEPSIN"/>
</dbReference>
<dbReference type="Proteomes" id="UP000002762">
    <property type="component" value="Unassembled WGS sequence"/>
</dbReference>
<dbReference type="CDD" id="cd05471">
    <property type="entry name" value="pepsin_like"/>
    <property type="match status" value="1"/>
</dbReference>
<dbReference type="InterPro" id="IPR001461">
    <property type="entry name" value="Aspartic_peptidase_A1"/>
</dbReference>
<reference evidence="6 7" key="1">
    <citation type="journal article" date="2012" name="Sci. Rep.">
        <title>Genomic perspectives on the evolution of fungal entomopathogenicity in Beauveria bassiana.</title>
        <authorList>
            <person name="Xiao G."/>
            <person name="Ying S.H."/>
            <person name="Zheng P."/>
            <person name="Wang Z.L."/>
            <person name="Zhang S."/>
            <person name="Xie X.Q."/>
            <person name="Shang Y."/>
            <person name="St Leger R.J."/>
            <person name="Zhao G.P."/>
            <person name="Wang C."/>
            <person name="Feng M.G."/>
        </authorList>
    </citation>
    <scope>NUCLEOTIDE SEQUENCE [LARGE SCALE GENOMIC DNA]</scope>
    <source>
        <strain evidence="6 7">ARSEF 2860</strain>
    </source>
</reference>
<dbReference type="InterPro" id="IPR034164">
    <property type="entry name" value="Pepsin-like_dom"/>
</dbReference>
<accession>J4KPF8</accession>
<dbReference type="EMBL" id="JH725157">
    <property type="protein sequence ID" value="EJP67379.1"/>
    <property type="molecule type" value="Genomic_DNA"/>
</dbReference>
<dbReference type="InterPro" id="IPR033121">
    <property type="entry name" value="PEPTIDASE_A1"/>
</dbReference>
<dbReference type="InParanoid" id="J4KPF8"/>
<feature type="chain" id="PRO_5003779591" evidence="4">
    <location>
        <begin position="18"/>
        <end position="469"/>
    </location>
</feature>
<dbReference type="STRING" id="655819.J4KPF8"/>
<dbReference type="SUPFAM" id="SSF50630">
    <property type="entry name" value="Acid proteases"/>
    <property type="match status" value="1"/>
</dbReference>
<feature type="signal peptide" evidence="4">
    <location>
        <begin position="1"/>
        <end position="17"/>
    </location>
</feature>
<dbReference type="PANTHER" id="PTHR47966:SF65">
    <property type="entry name" value="ASPARTIC-TYPE ENDOPEPTIDASE"/>
    <property type="match status" value="1"/>
</dbReference>
<keyword evidence="4" id="KW-0732">Signal</keyword>
<proteinExistence type="inferred from homology"/>
<dbReference type="InterPro" id="IPR021109">
    <property type="entry name" value="Peptidase_aspartic_dom_sf"/>
</dbReference>
<keyword evidence="7" id="KW-1185">Reference proteome</keyword>
<dbReference type="PANTHER" id="PTHR47966">
    <property type="entry name" value="BETA-SITE APP-CLEAVING ENZYME, ISOFORM A-RELATED"/>
    <property type="match status" value="1"/>
</dbReference>